<dbReference type="AlphaFoldDB" id="A0A6I6CV36"/>
<dbReference type="InterPro" id="IPR002725">
    <property type="entry name" value="YgjP-like_metallopeptidase"/>
</dbReference>
<evidence type="ECO:0000313" key="3">
    <source>
        <dbReference type="Proteomes" id="UP000427716"/>
    </source>
</evidence>
<accession>A0A6I6CV36</accession>
<proteinExistence type="predicted"/>
<dbReference type="Pfam" id="PF01863">
    <property type="entry name" value="YgjP-like"/>
    <property type="match status" value="1"/>
</dbReference>
<dbReference type="Gene3D" id="3.30.2010.10">
    <property type="entry name" value="Metalloproteases ('zincins'), catalytic domain"/>
    <property type="match status" value="1"/>
</dbReference>
<protein>
    <submittedName>
        <fullName evidence="2">DUF45 domain-containing protein</fullName>
    </submittedName>
</protein>
<name>A0A6I6CV36_9GAMM</name>
<dbReference type="PANTHER" id="PTHR30399">
    <property type="entry name" value="UNCHARACTERIZED PROTEIN YGJP"/>
    <property type="match status" value="1"/>
</dbReference>
<organism evidence="2 3">
    <name type="scientific">Guyparkeria halophila</name>
    <dbReference type="NCBI Taxonomy" id="47960"/>
    <lineage>
        <taxon>Bacteria</taxon>
        <taxon>Pseudomonadati</taxon>
        <taxon>Pseudomonadota</taxon>
        <taxon>Gammaproteobacteria</taxon>
        <taxon>Chromatiales</taxon>
        <taxon>Thioalkalibacteraceae</taxon>
        <taxon>Guyparkeria</taxon>
    </lineage>
</organism>
<dbReference type="Proteomes" id="UP000427716">
    <property type="component" value="Chromosome"/>
</dbReference>
<keyword evidence="3" id="KW-1185">Reference proteome</keyword>
<dbReference type="KEGG" id="ghl:GM160_05110"/>
<dbReference type="EMBL" id="CP046415">
    <property type="protein sequence ID" value="QGT78326.1"/>
    <property type="molecule type" value="Genomic_DNA"/>
</dbReference>
<dbReference type="PANTHER" id="PTHR30399:SF1">
    <property type="entry name" value="UTP PYROPHOSPHATASE"/>
    <property type="match status" value="1"/>
</dbReference>
<dbReference type="CDD" id="cd07344">
    <property type="entry name" value="M48_yhfN_like"/>
    <property type="match status" value="1"/>
</dbReference>
<evidence type="ECO:0000313" key="2">
    <source>
        <dbReference type="EMBL" id="QGT78326.1"/>
    </source>
</evidence>
<dbReference type="RefSeq" id="WP_156573688.1">
    <property type="nucleotide sequence ID" value="NZ_CP046415.1"/>
</dbReference>
<gene>
    <name evidence="2" type="ORF">GM160_05110</name>
</gene>
<dbReference type="InterPro" id="IPR053136">
    <property type="entry name" value="UTP_pyrophosphatase-like"/>
</dbReference>
<evidence type="ECO:0000259" key="1">
    <source>
        <dbReference type="Pfam" id="PF01863"/>
    </source>
</evidence>
<feature type="domain" description="YgjP-like metallopeptidase" evidence="1">
    <location>
        <begin position="35"/>
        <end position="237"/>
    </location>
</feature>
<reference evidence="2 3" key="1">
    <citation type="submission" date="2019-11" db="EMBL/GenBank/DDBJ databases">
        <authorList>
            <person name="Zhang J."/>
            <person name="Sun C."/>
        </authorList>
    </citation>
    <scope>NUCLEOTIDE SEQUENCE [LARGE SCALE GENOMIC DNA]</scope>
    <source>
        <strain evidence="3">sp2</strain>
    </source>
</reference>
<sequence>MKRLLPNRSTQTRVSHLDHPLGEVRVQRKSIRHLYLRLDPADGSLRVNAPRRVSDRAVQAFVTSRAGWIEEQRRKLASRPPVITEGQLPDRLHLFGEAHALVWQDDSTPRGRVRREPGTIHVRSAGGEQAQALLREHCRREFRGVLDHRVPHWADHMALPRPETRIRRMRSRWGTCNIQARRIWLNLELVRLPVEAIDLVIVHELAHLIERRHNARFYGVMDDAYPDWRRWESTLTEYGIIGL</sequence>